<dbReference type="SUPFAM" id="SSF49562">
    <property type="entry name" value="C2 domain (Calcium/lipid-binding domain, CaLB)"/>
    <property type="match status" value="1"/>
</dbReference>
<dbReference type="InterPro" id="IPR050409">
    <property type="entry name" value="E3_ubiq-protein_ligase"/>
</dbReference>
<evidence type="ECO:0000256" key="9">
    <source>
        <dbReference type="ARBA" id="ARBA00022679"/>
    </source>
</evidence>
<evidence type="ECO:0000256" key="10">
    <source>
        <dbReference type="ARBA" id="ARBA00022737"/>
    </source>
</evidence>
<keyword evidence="11" id="KW-0967">Endosome</keyword>
<dbReference type="FunFam" id="3.90.1750.10:FF:000001">
    <property type="entry name" value="E3 ubiquitin-protein ligase NEDD4-like"/>
    <property type="match status" value="1"/>
</dbReference>
<dbReference type="CDD" id="cd04033">
    <property type="entry name" value="C2_NEDD4_NEDD4L"/>
    <property type="match status" value="1"/>
</dbReference>
<keyword evidence="7" id="KW-0963">Cytoplasm</keyword>
<evidence type="ECO:0000313" key="24">
    <source>
        <dbReference type="Ensembl" id="ENSENLP00000048181.1"/>
    </source>
</evidence>
<dbReference type="GO" id="GO:0010766">
    <property type="term" value="P:negative regulation of sodium ion transport"/>
    <property type="evidence" value="ECO:0007669"/>
    <property type="project" value="UniProtKB-ARBA"/>
</dbReference>
<dbReference type="GO" id="GO:0006811">
    <property type="term" value="P:monoatomic ion transport"/>
    <property type="evidence" value="ECO:0007669"/>
    <property type="project" value="UniProtKB-ARBA"/>
</dbReference>
<feature type="region of interest" description="Disordered" evidence="20">
    <location>
        <begin position="238"/>
        <end position="257"/>
    </location>
</feature>
<dbReference type="EC" id="2.3.2.26" evidence="6"/>
<evidence type="ECO:0000256" key="3">
    <source>
        <dbReference type="ARBA" id="ARBA00004555"/>
    </source>
</evidence>
<sequence>MATNFEPIYGLSEDEHETRVLRVKVIAGIDLAKKDIIGASDPYVKLSLYVADENRELALVQTKTIKKTLNPKWNEEFYFRVCPQNHRLLFEVFDENRLATSKNGLFHLGQTRDDFLGQVDVPLSHLPTEDPAMERPYTFKDFLLRPRSHKSRVKGYLRLKMAYLPKQGGHEEEAGEMREEAEGWDESADSGSQRPQQLLPPLPPGWEEKVDNLGRTYYVNHNNRTTQWKRPSNMDVISETESDNQQRQIHQEAHRVFRSRRHISEDLENEHLEPRDIDNSWELITEEDQNDSLSQSLPGPSSILTPHHPPTPVTQDFSEDLNLRLSLTPDTNGEVPGPSSALSQLSNRLRSSSMTDGVSDQAQAPPLTQSSQTRRTRAQTVSGGEEPMSPSATAYTLTTPGLPPGWEERKDTKGRTYYVNHNNRTTTWTRPIVQLTEDGASTSAAATSGGASVLVPAPTPSSSSTASNNHLHEPQVRRPRSLSSPTVTLSTPLEGANNIQVRRAVKDTFSNPQSPQPSPYSSPKSQHKTQQSFLPPGWEMRIAPNGRPFFIDHNSRTTTWEDPRLKYPVHMRNKNSMEPGDLGPLPPGWEERVHTDGRTFYIDHNTKNTQWEDPRLQSPAITGPAVPYSREFKQKYDYFRKKLKKPADIPNRFEMKLHRNNIFEESYRRIMSLKRPDVLKARLWIEFESEKGLDYGGVAREWFFLLSKEMFNPYYGLFEYSATDNYTLQINPNSGLCNEDHLSYFKFIGRVAGMAVFHGKLLDGFFIRPFYKMMLGKQISLNDMESVDSEYYNSLKWILENDPTELDLRFCIDEDNFGQTYQVDLKPSGSDMVVTNENKKEYIDLVIQWRFVNRVQKQMNAFLEGFTELILIDLIKIFDENELELLMCGLGDVDVNDWRQHTVYKNGYCPNHPVIQWFWKVVLLMDAEKRIRLLQFVTGTSRVPMNGFAELYGSNGPQLFTIEQWGTPDKLPRAHTCFNRLDLPTYESFEDLREKLLMAVENAQGFEGVD</sequence>
<dbReference type="Pfam" id="PF00632">
    <property type="entry name" value="HECT"/>
    <property type="match status" value="1"/>
</dbReference>
<keyword evidence="8" id="KW-0597">Phosphoprotein</keyword>
<proteinExistence type="predicted"/>
<feature type="compositionally biased region" description="Low complexity" evidence="20">
    <location>
        <begin position="440"/>
        <end position="469"/>
    </location>
</feature>
<dbReference type="OMA" id="YSELCNE"/>
<evidence type="ECO:0000256" key="16">
    <source>
        <dbReference type="ARBA" id="ARBA00068697"/>
    </source>
</evidence>
<evidence type="ECO:0000259" key="22">
    <source>
        <dbReference type="PROSITE" id="PS50020"/>
    </source>
</evidence>
<dbReference type="AlphaFoldDB" id="A0A665WW44"/>
<dbReference type="PROSITE" id="PS50020">
    <property type="entry name" value="WW_DOMAIN_2"/>
    <property type="match status" value="4"/>
</dbReference>
<dbReference type="SMART" id="SM00239">
    <property type="entry name" value="C2"/>
    <property type="match status" value="1"/>
</dbReference>
<accession>A0A665WW44</accession>
<dbReference type="Gene3D" id="3.30.2160.10">
    <property type="entry name" value="Hect, E3 ligase catalytic domain"/>
    <property type="match status" value="1"/>
</dbReference>
<dbReference type="CDD" id="cd00078">
    <property type="entry name" value="HECTc"/>
    <property type="match status" value="1"/>
</dbReference>
<dbReference type="Ensembl" id="ENSENLT00000049328.1">
    <property type="protein sequence ID" value="ENSENLP00000048181.1"/>
    <property type="gene ID" value="ENSENLG00000020186.1"/>
</dbReference>
<dbReference type="GO" id="GO:0005794">
    <property type="term" value="C:Golgi apparatus"/>
    <property type="evidence" value="ECO:0007669"/>
    <property type="project" value="UniProtKB-SubCell"/>
</dbReference>
<dbReference type="Pfam" id="PF00397">
    <property type="entry name" value="WW"/>
    <property type="match status" value="4"/>
</dbReference>
<dbReference type="Gene3D" id="3.90.1750.10">
    <property type="entry name" value="Hect, E3 ligase catalytic domains"/>
    <property type="match status" value="1"/>
</dbReference>
<dbReference type="PROSITE" id="PS50237">
    <property type="entry name" value="HECT"/>
    <property type="match status" value="1"/>
</dbReference>
<reference evidence="24" key="2">
    <citation type="submission" date="2025-08" db="UniProtKB">
        <authorList>
            <consortium name="Ensembl"/>
        </authorList>
    </citation>
    <scope>IDENTIFICATION</scope>
</reference>
<evidence type="ECO:0000256" key="18">
    <source>
        <dbReference type="PIRSR" id="PIRSR001569-1"/>
    </source>
</evidence>
<comment type="pathway">
    <text evidence="5">Protein modification; protein ubiquitination.</text>
</comment>
<dbReference type="Gene3D" id="2.60.40.150">
    <property type="entry name" value="C2 domain"/>
    <property type="match status" value="1"/>
</dbReference>
<comment type="catalytic activity">
    <reaction evidence="1">
        <text>S-ubiquitinyl-[E2 ubiquitin-conjugating enzyme]-L-cysteine + [acceptor protein]-L-lysine = [E2 ubiquitin-conjugating enzyme]-L-cysteine + N(6)-ubiquitinyl-[acceptor protein]-L-lysine.</text>
        <dbReference type="EC" id="2.3.2.26"/>
    </reaction>
</comment>
<dbReference type="InterPro" id="IPR035983">
    <property type="entry name" value="Hect_E3_ubiquitin_ligase"/>
</dbReference>
<dbReference type="FunFam" id="3.30.2410.10:FF:000001">
    <property type="entry name" value="E3 ubiquitin-protein ligase NEDD4-like"/>
    <property type="match status" value="1"/>
</dbReference>
<dbReference type="GO" id="GO:0030154">
    <property type="term" value="P:cell differentiation"/>
    <property type="evidence" value="ECO:0007669"/>
    <property type="project" value="UniProtKB-KW"/>
</dbReference>
<dbReference type="InterPro" id="IPR036020">
    <property type="entry name" value="WW_dom_sf"/>
</dbReference>
<dbReference type="Pfam" id="PF00168">
    <property type="entry name" value="C2"/>
    <property type="match status" value="1"/>
</dbReference>
<dbReference type="PROSITE" id="PS01159">
    <property type="entry name" value="WW_DOMAIN_1"/>
    <property type="match status" value="4"/>
</dbReference>
<gene>
    <name evidence="24" type="primary">nedd4l</name>
</gene>
<feature type="compositionally biased region" description="Low complexity" evidence="20">
    <location>
        <begin position="481"/>
        <end position="493"/>
    </location>
</feature>
<dbReference type="GO" id="GO:0006511">
    <property type="term" value="P:ubiquitin-dependent protein catabolic process"/>
    <property type="evidence" value="ECO:0007669"/>
    <property type="project" value="InterPro"/>
</dbReference>
<comment type="subcellular location">
    <subcellularLocation>
        <location evidence="2">Cytoplasm</location>
    </subcellularLocation>
    <subcellularLocation>
        <location evidence="4">Endosome</location>
        <location evidence="4">Multivesicular body</location>
    </subcellularLocation>
    <subcellularLocation>
        <location evidence="3">Golgi apparatus</location>
    </subcellularLocation>
</comment>
<dbReference type="InterPro" id="IPR035892">
    <property type="entry name" value="C2_domain_sf"/>
</dbReference>
<evidence type="ECO:0000256" key="2">
    <source>
        <dbReference type="ARBA" id="ARBA00004496"/>
    </source>
</evidence>
<feature type="compositionally biased region" description="Polar residues" evidence="20">
    <location>
        <begin position="390"/>
        <end position="399"/>
    </location>
</feature>
<evidence type="ECO:0000313" key="25">
    <source>
        <dbReference type="Proteomes" id="UP000472264"/>
    </source>
</evidence>
<dbReference type="FunFam" id="2.20.70.10:FF:000069">
    <property type="entry name" value="Neural precursor cell expressed, developmentally down-regulated 4-like"/>
    <property type="match status" value="1"/>
</dbReference>
<evidence type="ECO:0000256" key="5">
    <source>
        <dbReference type="ARBA" id="ARBA00004906"/>
    </source>
</evidence>
<dbReference type="SUPFAM" id="SSF51045">
    <property type="entry name" value="WW domain"/>
    <property type="match status" value="4"/>
</dbReference>
<dbReference type="FunFam" id="2.20.70.10:FF:000006">
    <property type="entry name" value="E3 ubiquitin-protein ligase NEDD4-like protein"/>
    <property type="match status" value="1"/>
</dbReference>
<dbReference type="Gene3D" id="3.30.2410.10">
    <property type="entry name" value="Hect, E3 ligase catalytic domain"/>
    <property type="match status" value="1"/>
</dbReference>
<evidence type="ECO:0000256" key="19">
    <source>
        <dbReference type="PROSITE-ProRule" id="PRU00104"/>
    </source>
</evidence>
<dbReference type="SMART" id="SM00119">
    <property type="entry name" value="HECTc"/>
    <property type="match status" value="1"/>
</dbReference>
<keyword evidence="13 19" id="KW-0833">Ubl conjugation pathway</keyword>
<feature type="region of interest" description="Disordered" evidence="20">
    <location>
        <begin position="440"/>
        <end position="532"/>
    </location>
</feature>
<evidence type="ECO:0000256" key="1">
    <source>
        <dbReference type="ARBA" id="ARBA00000885"/>
    </source>
</evidence>
<feature type="region of interest" description="Disordered" evidence="20">
    <location>
        <begin position="167"/>
        <end position="207"/>
    </location>
</feature>
<evidence type="ECO:0000256" key="12">
    <source>
        <dbReference type="ARBA" id="ARBA00022782"/>
    </source>
</evidence>
<dbReference type="GO" id="GO:0061630">
    <property type="term" value="F:ubiquitin protein ligase activity"/>
    <property type="evidence" value="ECO:0007669"/>
    <property type="project" value="UniProtKB-EC"/>
</dbReference>
<feature type="domain" description="WW" evidence="22">
    <location>
        <begin position="400"/>
        <end position="433"/>
    </location>
</feature>
<feature type="compositionally biased region" description="Basic and acidic residues" evidence="20">
    <location>
        <begin position="168"/>
        <end position="181"/>
    </location>
</feature>
<dbReference type="InterPro" id="IPR001202">
    <property type="entry name" value="WW_dom"/>
</dbReference>
<feature type="domain" description="WW" evidence="22">
    <location>
        <begin position="532"/>
        <end position="565"/>
    </location>
</feature>
<feature type="domain" description="C2" evidence="21">
    <location>
        <begin position="3"/>
        <end position="137"/>
    </location>
</feature>
<dbReference type="GO" id="GO:0016567">
    <property type="term" value="P:protein ubiquitination"/>
    <property type="evidence" value="ECO:0007669"/>
    <property type="project" value="UniProtKB-UniPathway"/>
</dbReference>
<evidence type="ECO:0000259" key="23">
    <source>
        <dbReference type="PROSITE" id="PS50237"/>
    </source>
</evidence>
<evidence type="ECO:0000256" key="20">
    <source>
        <dbReference type="SAM" id="MobiDB-lite"/>
    </source>
</evidence>
<dbReference type="Proteomes" id="UP000472264">
    <property type="component" value="Chromosome 12"/>
</dbReference>
<dbReference type="GO" id="GO:0019871">
    <property type="term" value="F:sodium channel inhibitor activity"/>
    <property type="evidence" value="ECO:0007669"/>
    <property type="project" value="UniProtKB-ARBA"/>
</dbReference>
<evidence type="ECO:0000256" key="6">
    <source>
        <dbReference type="ARBA" id="ARBA00012485"/>
    </source>
</evidence>
<evidence type="ECO:0000256" key="4">
    <source>
        <dbReference type="ARBA" id="ARBA00004559"/>
    </source>
</evidence>
<dbReference type="FunFam" id="2.20.70.10:FF:000017">
    <property type="entry name" value="E3 ubiquitin-protein ligase"/>
    <property type="match status" value="1"/>
</dbReference>
<dbReference type="PRINTS" id="PR00360">
    <property type="entry name" value="C2DOMAIN"/>
</dbReference>
<name>A0A665WW44_ECHNA</name>
<feature type="domain" description="WW" evidence="22">
    <location>
        <begin position="200"/>
        <end position="233"/>
    </location>
</feature>
<dbReference type="GO" id="GO:0048814">
    <property type="term" value="P:regulation of dendrite morphogenesis"/>
    <property type="evidence" value="ECO:0007669"/>
    <property type="project" value="TreeGrafter"/>
</dbReference>
<dbReference type="PROSITE" id="PS50004">
    <property type="entry name" value="C2"/>
    <property type="match status" value="1"/>
</dbReference>
<feature type="region of interest" description="Disordered" evidence="20">
    <location>
        <begin position="287"/>
        <end position="410"/>
    </location>
</feature>
<keyword evidence="14" id="KW-0832">Ubl conjugation</keyword>
<dbReference type="FunFam" id="2.60.40.150:FF:000047">
    <property type="entry name" value="Putative E3 ubiquitin-protein ligase NEDD4-like"/>
    <property type="match status" value="1"/>
</dbReference>
<dbReference type="CDD" id="cd00201">
    <property type="entry name" value="WW"/>
    <property type="match status" value="4"/>
</dbReference>
<reference evidence="24" key="1">
    <citation type="submission" date="2021-04" db="EMBL/GenBank/DDBJ databases">
        <authorList>
            <consortium name="Wellcome Sanger Institute Data Sharing"/>
        </authorList>
    </citation>
    <scope>NUCLEOTIDE SEQUENCE [LARGE SCALE GENOMIC DNA]</scope>
</reference>
<keyword evidence="10" id="KW-0677">Repeat</keyword>
<evidence type="ECO:0000256" key="14">
    <source>
        <dbReference type="ARBA" id="ARBA00022843"/>
    </source>
</evidence>
<keyword evidence="15" id="KW-0333">Golgi apparatus</keyword>
<feature type="compositionally biased region" description="Polar residues" evidence="20">
    <location>
        <begin position="291"/>
        <end position="304"/>
    </location>
</feature>
<protein>
    <recommendedName>
        <fullName evidence="16">E3 ubiquitin-protein ligase NEDD4-like</fullName>
        <ecNumber evidence="6">2.3.2.26</ecNumber>
    </recommendedName>
    <alternativeName>
        <fullName evidence="17">HECT-type E3 ubiquitin transferase NED4L</fullName>
    </alternativeName>
</protein>
<reference evidence="24" key="3">
    <citation type="submission" date="2025-09" db="UniProtKB">
        <authorList>
            <consortium name="Ensembl"/>
        </authorList>
    </citation>
    <scope>IDENTIFICATION</scope>
</reference>
<feature type="domain" description="HECT" evidence="23">
    <location>
        <begin position="675"/>
        <end position="1009"/>
    </location>
</feature>
<dbReference type="FunFam" id="2.20.70.10:FF:000008">
    <property type="entry name" value="E3 ubiquitin-protein ligase NEDD4-like protein"/>
    <property type="match status" value="1"/>
</dbReference>
<dbReference type="SUPFAM" id="SSF56204">
    <property type="entry name" value="Hect, E3 ligase catalytic domain"/>
    <property type="match status" value="1"/>
</dbReference>
<dbReference type="InterPro" id="IPR000569">
    <property type="entry name" value="HECT_dom"/>
</dbReference>
<feature type="compositionally biased region" description="Low complexity" evidence="20">
    <location>
        <begin position="339"/>
        <end position="353"/>
    </location>
</feature>
<dbReference type="InterPro" id="IPR000008">
    <property type="entry name" value="C2_dom"/>
</dbReference>
<evidence type="ECO:0000256" key="8">
    <source>
        <dbReference type="ARBA" id="ARBA00022553"/>
    </source>
</evidence>
<feature type="domain" description="WW" evidence="22">
    <location>
        <begin position="583"/>
        <end position="616"/>
    </location>
</feature>
<dbReference type="Gene3D" id="2.20.70.10">
    <property type="match status" value="3"/>
</dbReference>
<evidence type="ECO:0000256" key="11">
    <source>
        <dbReference type="ARBA" id="ARBA00022753"/>
    </source>
</evidence>
<dbReference type="UniPathway" id="UPA00143"/>
<keyword evidence="25" id="KW-1185">Reference proteome</keyword>
<dbReference type="InterPro" id="IPR024928">
    <property type="entry name" value="E3_ub_ligase_SMURF1"/>
</dbReference>
<keyword evidence="9" id="KW-0808">Transferase</keyword>
<dbReference type="InParanoid" id="A0A665WW44"/>
<dbReference type="FunFam" id="3.30.2160.10:FF:000001">
    <property type="entry name" value="E3 ubiquitin-protein ligase NEDD4-like"/>
    <property type="match status" value="1"/>
</dbReference>
<organism evidence="24 25">
    <name type="scientific">Echeneis naucrates</name>
    <name type="common">Live sharksucker</name>
    <dbReference type="NCBI Taxonomy" id="173247"/>
    <lineage>
        <taxon>Eukaryota</taxon>
        <taxon>Metazoa</taxon>
        <taxon>Chordata</taxon>
        <taxon>Craniata</taxon>
        <taxon>Vertebrata</taxon>
        <taxon>Euteleostomi</taxon>
        <taxon>Actinopterygii</taxon>
        <taxon>Neopterygii</taxon>
        <taxon>Teleostei</taxon>
        <taxon>Neoteleostei</taxon>
        <taxon>Acanthomorphata</taxon>
        <taxon>Carangaria</taxon>
        <taxon>Carangiformes</taxon>
        <taxon>Echeneidae</taxon>
        <taxon>Echeneis</taxon>
    </lineage>
</organism>
<dbReference type="OrthoDB" id="423283at2759"/>
<evidence type="ECO:0000256" key="13">
    <source>
        <dbReference type="ARBA" id="ARBA00022786"/>
    </source>
</evidence>
<evidence type="ECO:0000256" key="7">
    <source>
        <dbReference type="ARBA" id="ARBA00022490"/>
    </source>
</evidence>
<feature type="active site" description="Glycyl thioester intermediate" evidence="18 19">
    <location>
        <position position="977"/>
    </location>
</feature>
<dbReference type="PANTHER" id="PTHR11254">
    <property type="entry name" value="HECT DOMAIN UBIQUITIN-PROTEIN LIGASE"/>
    <property type="match status" value="1"/>
</dbReference>
<dbReference type="PANTHER" id="PTHR11254:SF441">
    <property type="entry name" value="HECT-TYPE E3 UBIQUITIN TRANSFERASE"/>
    <property type="match status" value="1"/>
</dbReference>
<evidence type="ECO:0000259" key="21">
    <source>
        <dbReference type="PROSITE" id="PS50004"/>
    </source>
</evidence>
<dbReference type="SMART" id="SM00456">
    <property type="entry name" value="WW"/>
    <property type="match status" value="4"/>
</dbReference>
<keyword evidence="12" id="KW-0221">Differentiation</keyword>
<dbReference type="FunFam" id="3.90.1750.10:FF:000026">
    <property type="entry name" value="E3 ubiquitin-protein ligase HACE1"/>
    <property type="match status" value="1"/>
</dbReference>
<dbReference type="GO" id="GO:0005771">
    <property type="term" value="C:multivesicular body"/>
    <property type="evidence" value="ECO:0007669"/>
    <property type="project" value="UniProtKB-SubCell"/>
</dbReference>
<evidence type="ECO:0000256" key="15">
    <source>
        <dbReference type="ARBA" id="ARBA00023034"/>
    </source>
</evidence>
<dbReference type="PIRSF" id="PIRSF001569">
    <property type="entry name" value="E3_ub_ligase_SMURF1"/>
    <property type="match status" value="1"/>
</dbReference>
<feature type="compositionally biased region" description="Polar residues" evidence="20">
    <location>
        <begin position="354"/>
        <end position="382"/>
    </location>
</feature>
<evidence type="ECO:0000256" key="17">
    <source>
        <dbReference type="ARBA" id="ARBA00082247"/>
    </source>
</evidence>